<protein>
    <submittedName>
        <fullName evidence="2">Uncharacterized protein</fullName>
    </submittedName>
</protein>
<dbReference type="EnsemblPlants" id="TraesCS4B02G294400.1">
    <property type="protein sequence ID" value="TraesCS4B02G294400.1.cds1"/>
    <property type="gene ID" value="TraesCS4B02G294400"/>
</dbReference>
<dbReference type="Gramene" id="TraesRN4B0100803600.1">
    <property type="protein sequence ID" value="TraesRN4B0100803600.1"/>
    <property type="gene ID" value="TraesRN4B0100803600"/>
</dbReference>
<dbReference type="Gramene" id="TraesWEE_scaffold_009618_01G000100.1">
    <property type="protein sequence ID" value="TraesWEE_scaffold_009618_01G000100.1"/>
    <property type="gene ID" value="TraesWEE_scaffold_009618_01G000100"/>
</dbReference>
<name>A0A3B6IX35_WHEAT</name>
<keyword evidence="3" id="KW-1185">Reference proteome</keyword>
<dbReference type="Gramene" id="TraesCS4B03G0774000.1">
    <property type="protein sequence ID" value="TraesCS4B03G0774000.1.CDS1"/>
    <property type="gene ID" value="TraesCS4B03G0774000"/>
</dbReference>
<reference evidence="2" key="2">
    <citation type="submission" date="2018-10" db="UniProtKB">
        <authorList>
            <consortium name="EnsemblPlants"/>
        </authorList>
    </citation>
    <scope>IDENTIFICATION</scope>
</reference>
<keyword evidence="1" id="KW-1133">Transmembrane helix</keyword>
<sequence>MAEPSRQGFWSWVERFFAIRRLPDHHPDAGDEVAEAEPNQCSRCIFVHCGILVVLVIAAVSVLLLVLIRPPSHSTAGSVVYFATRVLGFLGMVFSACRGAFFVYLGGALVEGDKEAERTIDRLM</sequence>
<feature type="transmembrane region" description="Helical" evidence="1">
    <location>
        <begin position="79"/>
        <end position="105"/>
    </location>
</feature>
<reference evidence="2" key="1">
    <citation type="submission" date="2018-08" db="EMBL/GenBank/DDBJ databases">
        <authorList>
            <person name="Rossello M."/>
        </authorList>
    </citation>
    <scope>NUCLEOTIDE SEQUENCE [LARGE SCALE GENOMIC DNA]</scope>
    <source>
        <strain evidence="2">cv. Chinese Spring</strain>
    </source>
</reference>
<keyword evidence="1" id="KW-0472">Membrane</keyword>
<dbReference type="Gramene" id="TraesROB_scaffold_015814_01G000100.1">
    <property type="protein sequence ID" value="TraesROB_scaffold_015814_01G000100.1"/>
    <property type="gene ID" value="TraesROB_scaffold_015814_01G000100"/>
</dbReference>
<evidence type="ECO:0000313" key="3">
    <source>
        <dbReference type="Proteomes" id="UP000019116"/>
    </source>
</evidence>
<dbReference type="Proteomes" id="UP000019116">
    <property type="component" value="Chromosome 4B"/>
</dbReference>
<dbReference type="Gramene" id="TraesCS4B02G294400.1">
    <property type="protein sequence ID" value="TraesCS4B02G294400.1.cds1"/>
    <property type="gene ID" value="TraesCS4B02G294400"/>
</dbReference>
<dbReference type="Gramene" id="TraesCAD_scaffold_001545_01G000100.1">
    <property type="protein sequence ID" value="TraesCAD_scaffold_001545_01G000100.1"/>
    <property type="gene ID" value="TraesCAD_scaffold_001545_01G000100"/>
</dbReference>
<feature type="transmembrane region" description="Helical" evidence="1">
    <location>
        <begin position="45"/>
        <end position="67"/>
    </location>
</feature>
<dbReference type="Gramene" id="TraesCLE_scaffold_008045_01G000100.1">
    <property type="protein sequence ID" value="TraesCLE_scaffold_008045_01G000100.1"/>
    <property type="gene ID" value="TraesCLE_scaffold_008045_01G000100"/>
</dbReference>
<evidence type="ECO:0000256" key="1">
    <source>
        <dbReference type="SAM" id="Phobius"/>
    </source>
</evidence>
<keyword evidence="1" id="KW-0812">Transmembrane</keyword>
<organism evidence="2">
    <name type="scientific">Triticum aestivum</name>
    <name type="common">Wheat</name>
    <dbReference type="NCBI Taxonomy" id="4565"/>
    <lineage>
        <taxon>Eukaryota</taxon>
        <taxon>Viridiplantae</taxon>
        <taxon>Streptophyta</taxon>
        <taxon>Embryophyta</taxon>
        <taxon>Tracheophyta</taxon>
        <taxon>Spermatophyta</taxon>
        <taxon>Magnoliopsida</taxon>
        <taxon>Liliopsida</taxon>
        <taxon>Poales</taxon>
        <taxon>Poaceae</taxon>
        <taxon>BOP clade</taxon>
        <taxon>Pooideae</taxon>
        <taxon>Triticodae</taxon>
        <taxon>Triticeae</taxon>
        <taxon>Triticinae</taxon>
        <taxon>Triticum</taxon>
    </lineage>
</organism>
<proteinExistence type="predicted"/>
<dbReference type="AlphaFoldDB" id="A0A3B6IX35"/>
<evidence type="ECO:0000313" key="2">
    <source>
        <dbReference type="EnsemblPlants" id="TraesCS4B02G294400.1.cds1"/>
    </source>
</evidence>
<accession>A0A3B6IX35</accession>